<dbReference type="InterPro" id="IPR018303">
    <property type="entry name" value="ATPase_P-typ_P_site"/>
</dbReference>
<dbReference type="InterPro" id="IPR023298">
    <property type="entry name" value="ATPase_P-typ_TM_dom_sf"/>
</dbReference>
<name>A0A2T4GWR5_FUSCU</name>
<dbReference type="Pfam" id="PF00689">
    <property type="entry name" value="Cation_ATPase_C"/>
    <property type="match status" value="1"/>
</dbReference>
<evidence type="ECO:0000256" key="7">
    <source>
        <dbReference type="ARBA" id="ARBA00022989"/>
    </source>
</evidence>
<dbReference type="SFLD" id="SFLDG00002">
    <property type="entry name" value="C1.7:_P-type_atpase_like"/>
    <property type="match status" value="1"/>
</dbReference>
<evidence type="ECO:0000256" key="10">
    <source>
        <dbReference type="SAM" id="Phobius"/>
    </source>
</evidence>
<dbReference type="Proteomes" id="UP000241587">
    <property type="component" value="Unassembled WGS sequence"/>
</dbReference>
<dbReference type="GO" id="GO:0005391">
    <property type="term" value="F:P-type sodium:potassium-exchanging transporter activity"/>
    <property type="evidence" value="ECO:0007669"/>
    <property type="project" value="TreeGrafter"/>
</dbReference>
<feature type="transmembrane region" description="Helical" evidence="10">
    <location>
        <begin position="1027"/>
        <end position="1045"/>
    </location>
</feature>
<comment type="subcellular location">
    <subcellularLocation>
        <location evidence="1">Cell membrane</location>
        <topology evidence="1">Multi-pass membrane protein</topology>
    </subcellularLocation>
</comment>
<dbReference type="SUPFAM" id="SSF81660">
    <property type="entry name" value="Metal cation-transporting ATPase, ATP-binding domain N"/>
    <property type="match status" value="1"/>
</dbReference>
<keyword evidence="4" id="KW-0547">Nucleotide-binding</keyword>
<dbReference type="GO" id="GO:0030007">
    <property type="term" value="P:intracellular potassium ion homeostasis"/>
    <property type="evidence" value="ECO:0007669"/>
    <property type="project" value="TreeGrafter"/>
</dbReference>
<dbReference type="InterPro" id="IPR023214">
    <property type="entry name" value="HAD_sf"/>
</dbReference>
<keyword evidence="5" id="KW-0067">ATP-binding</keyword>
<dbReference type="SMART" id="SM00831">
    <property type="entry name" value="Cation_ATPase_N"/>
    <property type="match status" value="1"/>
</dbReference>
<dbReference type="GO" id="GO:1990573">
    <property type="term" value="P:potassium ion import across plasma membrane"/>
    <property type="evidence" value="ECO:0007669"/>
    <property type="project" value="TreeGrafter"/>
</dbReference>
<dbReference type="InterPro" id="IPR001757">
    <property type="entry name" value="P_typ_ATPase"/>
</dbReference>
<evidence type="ECO:0000259" key="11">
    <source>
        <dbReference type="SMART" id="SM00831"/>
    </source>
</evidence>
<dbReference type="Gene3D" id="3.40.1110.10">
    <property type="entry name" value="Calcium-transporting ATPase, cytoplasmic domain N"/>
    <property type="match status" value="1"/>
</dbReference>
<evidence type="ECO:0000256" key="1">
    <source>
        <dbReference type="ARBA" id="ARBA00004651"/>
    </source>
</evidence>
<dbReference type="SUPFAM" id="SSF56784">
    <property type="entry name" value="HAD-like"/>
    <property type="match status" value="1"/>
</dbReference>
<protein>
    <submittedName>
        <fullName evidence="12">Sodium/potassium-transporting ATPase subunit alpha-2</fullName>
    </submittedName>
</protein>
<dbReference type="PROSITE" id="PS00154">
    <property type="entry name" value="ATPASE_E1_E2"/>
    <property type="match status" value="1"/>
</dbReference>
<proteinExistence type="predicted"/>
<evidence type="ECO:0000313" key="13">
    <source>
        <dbReference type="Proteomes" id="UP000241587"/>
    </source>
</evidence>
<dbReference type="Pfam" id="PF13246">
    <property type="entry name" value="Cation_ATPase"/>
    <property type="match status" value="1"/>
</dbReference>
<dbReference type="SUPFAM" id="SSF81665">
    <property type="entry name" value="Calcium ATPase, transmembrane domain M"/>
    <property type="match status" value="1"/>
</dbReference>
<dbReference type="PRINTS" id="PR00121">
    <property type="entry name" value="NAKATPASE"/>
</dbReference>
<dbReference type="Pfam" id="PF00122">
    <property type="entry name" value="E1-E2_ATPase"/>
    <property type="match status" value="1"/>
</dbReference>
<dbReference type="SUPFAM" id="SSF81653">
    <property type="entry name" value="Calcium ATPase, transduction domain A"/>
    <property type="match status" value="1"/>
</dbReference>
<dbReference type="InterPro" id="IPR044492">
    <property type="entry name" value="P_typ_ATPase_HD_dom"/>
</dbReference>
<feature type="transmembrane region" description="Helical" evidence="10">
    <location>
        <begin position="1310"/>
        <end position="1330"/>
    </location>
</feature>
<sequence>MADDIHGTKEFDPESAHNQRITFQDGPDRDTEANRLGRTRSRSLSRRRSHSSSRSRIHPASPYSGYQIEYRTLSIQVTEAKQVEPDIDDSKGLKPKTDEDYFSKLQYHELQAEQLCQQLNVSADAGLSESAAATRLERDGKNTLPHPKTNYIKRTLKYIFGGFCSVLWVGAIIFFLCWQPLSKPPSNQNLSLAVLILIVIFLQAGFSAFQDWSTAKTMNSILDLLPSFATVKRGGELKSLATINLVAGDVVHLQVGDKVPADLRIISHSGDIRFDRSVLTGESDEIEGAVDATDANFLESRNIAFMGTTVMNGNGVGIVILTGGRTVMGRIATSTSGVKDSAALIQQEITRFVTIIVCMTIVLALAILLTWVGWLRVDHPDYMSVPAMLVNVMACVVAFIPEGMPVAVALTLMMVARRMKAVNVLPKGLSTVETLGCVNVICSDKTGTLTQNQMFVSSVAFVDKKFESSDEFEYLVNSKEADEPSMALQRAALLCNDASFDPTTVHLPIQERSIMGNATDSAAFRFSASGPTGDSLRKTMPRVFEVPFNSKNKWMLTVFRSEDNRGAYRVIIKGAPDILLAGCTKYWSAESNFVVTLTRDARIKFQEIQDEASRRAERVIVLCEKFITPRSVAGTNSFSDEITHSAIQDLTVIGMLGIIDPHRPEIPATVEQCRRAGTRFFMVTGDYALTAAAIARNTGIFSCQQDPDTIDSLCPGTPSSSEEKKSKKPRKGDRAEIIKRSLLLEGAQLSRLSQEDWDVVCAYEEIVFARTTPEQKLRIVTELRERDNVVAVTGDGVNDAPALRAADVGVAIVTGSDVAIEASDLVLLDRFDSIVDGMRLGRLVFQNLQKVISYLLPAGSWSEIWPVILNVFFGVPLPLSAFLMIIICVFTDLFLSLSLIMEKEEFDLLSLPPRNHKRDHLINTKIYTQAYLFTGFMETITAHAMFFLYMWRYAKMPVSELFLLFEGYSEGYHGYTKDELIKFNNTGQCVYFVTLVFLQWGNILAVRNRRLSIFQASPLHKAHRNPWLILSMLISLCIAIFVTEVPGIQKLFDTESVPIEFWLIPIPLGLGILLVDEIRKFFLGNTMAADTVSNITNKLQRAPSVVSFMTIGLLQGLAISILQGLVVYNWNEYLKPTVLQVPRGYIIPANLAIFIFGFMFQLIFMADAIRLKSTSQAMLACLLNAGFLPLAVYQRKQIRESIKTLEGSADSNGESLVHLDKPIWKDIGGMLSAMPFIVGICTIFLVVTVWYLKQHFDWQAYRNVGADARLRRIRTIHLIFVMFAKVVIYFIICFEVIYGVTQLRGMGNEFIIRMALLGVAVIMTTLSIVWSKSENRMGMGASIAVFFASIGYFIFEIVKIQTHWRRFGATGDIMTCYALMAAVFLFATAIFGILCLKNFYGGLKEHLAKHEEGGQMAPSVKNFELDARASFTYQGVRGGTRDLDS</sequence>
<feature type="transmembrane region" description="Helical" evidence="10">
    <location>
        <begin position="190"/>
        <end position="209"/>
    </location>
</feature>
<feature type="region of interest" description="Disordered" evidence="9">
    <location>
        <begin position="711"/>
        <end position="733"/>
    </location>
</feature>
<dbReference type="InterPro" id="IPR050510">
    <property type="entry name" value="Cation_transp_ATPase_P-type"/>
</dbReference>
<dbReference type="InterPro" id="IPR059000">
    <property type="entry name" value="ATPase_P-type_domA"/>
</dbReference>
<evidence type="ECO:0000256" key="8">
    <source>
        <dbReference type="ARBA" id="ARBA00023136"/>
    </source>
</evidence>
<feature type="transmembrane region" description="Helical" evidence="10">
    <location>
        <begin position="1145"/>
        <end position="1165"/>
    </location>
</feature>
<feature type="transmembrane region" description="Helical" evidence="10">
    <location>
        <begin position="1177"/>
        <end position="1194"/>
    </location>
</feature>
<feature type="transmembrane region" description="Helical" evidence="10">
    <location>
        <begin position="1375"/>
        <end position="1396"/>
    </location>
</feature>
<evidence type="ECO:0000313" key="12">
    <source>
        <dbReference type="EMBL" id="PTD07994.1"/>
    </source>
</evidence>
<keyword evidence="2" id="KW-1003">Cell membrane</keyword>
<gene>
    <name evidence="12" type="ORF">FCULG_00007094</name>
</gene>
<dbReference type="PANTHER" id="PTHR43294:SF21">
    <property type="entry name" value="CATION TRANSPORTING ATPASE"/>
    <property type="match status" value="1"/>
</dbReference>
<evidence type="ECO:0000256" key="9">
    <source>
        <dbReference type="SAM" id="MobiDB-lite"/>
    </source>
</evidence>
<feature type="transmembrane region" description="Helical" evidence="10">
    <location>
        <begin position="879"/>
        <end position="900"/>
    </location>
</feature>
<dbReference type="InterPro" id="IPR006068">
    <property type="entry name" value="ATPase_P-typ_cation-transptr_C"/>
</dbReference>
<feature type="transmembrane region" description="Helical" evidence="10">
    <location>
        <begin position="990"/>
        <end position="1006"/>
    </location>
</feature>
<feature type="transmembrane region" description="Helical" evidence="10">
    <location>
        <begin position="158"/>
        <end position="178"/>
    </location>
</feature>
<evidence type="ECO:0000256" key="5">
    <source>
        <dbReference type="ARBA" id="ARBA00022840"/>
    </source>
</evidence>
<feature type="transmembrane region" description="Helical" evidence="10">
    <location>
        <begin position="930"/>
        <end position="951"/>
    </location>
</feature>
<dbReference type="GO" id="GO:0016887">
    <property type="term" value="F:ATP hydrolysis activity"/>
    <property type="evidence" value="ECO:0007669"/>
    <property type="project" value="InterPro"/>
</dbReference>
<keyword evidence="8 10" id="KW-0472">Membrane</keyword>
<dbReference type="Gene3D" id="2.70.150.10">
    <property type="entry name" value="Calcium-transporting ATPase, cytoplasmic transduction domain A"/>
    <property type="match status" value="1"/>
</dbReference>
<evidence type="ECO:0000256" key="3">
    <source>
        <dbReference type="ARBA" id="ARBA00022692"/>
    </source>
</evidence>
<feature type="transmembrane region" description="Helical" evidence="10">
    <location>
        <begin position="387"/>
        <end position="410"/>
    </location>
</feature>
<dbReference type="PRINTS" id="PR00119">
    <property type="entry name" value="CATATPASE"/>
</dbReference>
<dbReference type="InterPro" id="IPR004014">
    <property type="entry name" value="ATPase_P-typ_cation-transptr_N"/>
</dbReference>
<evidence type="ECO:0000256" key="6">
    <source>
        <dbReference type="ARBA" id="ARBA00022967"/>
    </source>
</evidence>
<dbReference type="GO" id="GO:0006883">
    <property type="term" value="P:intracellular sodium ion homeostasis"/>
    <property type="evidence" value="ECO:0007669"/>
    <property type="project" value="TreeGrafter"/>
</dbReference>
<keyword evidence="3 10" id="KW-0812">Transmembrane</keyword>
<feature type="domain" description="Cation-transporting P-type ATPase N-terminal" evidence="11">
    <location>
        <begin position="106"/>
        <end position="179"/>
    </location>
</feature>
<dbReference type="GO" id="GO:0005886">
    <property type="term" value="C:plasma membrane"/>
    <property type="evidence" value="ECO:0007669"/>
    <property type="project" value="UniProtKB-SubCell"/>
</dbReference>
<dbReference type="SFLD" id="SFLDF00027">
    <property type="entry name" value="p-type_atpase"/>
    <property type="match status" value="1"/>
</dbReference>
<dbReference type="Gene3D" id="1.20.1110.10">
    <property type="entry name" value="Calcium-transporting ATPase, transmembrane domain"/>
    <property type="match status" value="1"/>
</dbReference>
<feature type="region of interest" description="Disordered" evidence="9">
    <location>
        <begin position="1"/>
        <end position="63"/>
    </location>
</feature>
<evidence type="ECO:0000256" key="4">
    <source>
        <dbReference type="ARBA" id="ARBA00022741"/>
    </source>
</evidence>
<feature type="compositionally biased region" description="Basic residues" evidence="9">
    <location>
        <begin position="37"/>
        <end position="57"/>
    </location>
</feature>
<organism evidence="12 13">
    <name type="scientific">Fusarium culmorum</name>
    <dbReference type="NCBI Taxonomy" id="5516"/>
    <lineage>
        <taxon>Eukaryota</taxon>
        <taxon>Fungi</taxon>
        <taxon>Dikarya</taxon>
        <taxon>Ascomycota</taxon>
        <taxon>Pezizomycotina</taxon>
        <taxon>Sordariomycetes</taxon>
        <taxon>Hypocreomycetidae</taxon>
        <taxon>Hypocreales</taxon>
        <taxon>Nectriaceae</taxon>
        <taxon>Fusarium</taxon>
    </lineage>
</organism>
<feature type="compositionally biased region" description="Basic and acidic residues" evidence="9">
    <location>
        <begin position="1"/>
        <end position="17"/>
    </location>
</feature>
<keyword evidence="6" id="KW-1278">Translocase</keyword>
<feature type="transmembrane region" description="Helical" evidence="10">
    <location>
        <begin position="1337"/>
        <end position="1355"/>
    </location>
</feature>
<feature type="transmembrane region" description="Helical" evidence="10">
    <location>
        <begin position="1057"/>
        <end position="1075"/>
    </location>
</feature>
<accession>A0A2T4GWR5</accession>
<feature type="transmembrane region" description="Helical" evidence="10">
    <location>
        <begin position="1278"/>
        <end position="1298"/>
    </location>
</feature>
<dbReference type="FunFam" id="3.40.50.1000:FF:000001">
    <property type="entry name" value="Phospholipid-transporting ATPase IC"/>
    <property type="match status" value="1"/>
</dbReference>
<evidence type="ECO:0000256" key="2">
    <source>
        <dbReference type="ARBA" id="ARBA00022475"/>
    </source>
</evidence>
<dbReference type="NCBIfam" id="TIGR01494">
    <property type="entry name" value="ATPase_P-type"/>
    <property type="match status" value="2"/>
</dbReference>
<comment type="caution">
    <text evidence="12">The sequence shown here is derived from an EMBL/GenBank/DDBJ whole genome shotgun (WGS) entry which is preliminary data.</text>
</comment>
<dbReference type="SFLD" id="SFLDS00003">
    <property type="entry name" value="Haloacid_Dehalogenase"/>
    <property type="match status" value="1"/>
</dbReference>
<dbReference type="Gene3D" id="3.40.50.1000">
    <property type="entry name" value="HAD superfamily/HAD-like"/>
    <property type="match status" value="1"/>
</dbReference>
<dbReference type="InterPro" id="IPR023299">
    <property type="entry name" value="ATPase_P-typ_cyto_dom_N"/>
</dbReference>
<feature type="transmembrane region" description="Helical" evidence="10">
    <location>
        <begin position="851"/>
        <end position="873"/>
    </location>
</feature>
<keyword evidence="7 10" id="KW-1133">Transmembrane helix</keyword>
<dbReference type="PANTHER" id="PTHR43294">
    <property type="entry name" value="SODIUM/POTASSIUM-TRANSPORTING ATPASE SUBUNIT ALPHA"/>
    <property type="match status" value="1"/>
</dbReference>
<keyword evidence="13" id="KW-1185">Reference proteome</keyword>
<dbReference type="OrthoDB" id="158672at2759"/>
<dbReference type="InterPro" id="IPR036412">
    <property type="entry name" value="HAD-like_sf"/>
</dbReference>
<feature type="compositionally biased region" description="Basic and acidic residues" evidence="9">
    <location>
        <begin position="26"/>
        <end position="35"/>
    </location>
</feature>
<dbReference type="Pfam" id="PF00690">
    <property type="entry name" value="Cation_ATPase_N"/>
    <property type="match status" value="1"/>
</dbReference>
<feature type="transmembrane region" description="Helical" evidence="10">
    <location>
        <begin position="352"/>
        <end position="375"/>
    </location>
</feature>
<dbReference type="EMBL" id="PVEM01000006">
    <property type="protein sequence ID" value="PTD07994.1"/>
    <property type="molecule type" value="Genomic_DNA"/>
</dbReference>
<dbReference type="GO" id="GO:0036376">
    <property type="term" value="P:sodium ion export across plasma membrane"/>
    <property type="evidence" value="ECO:0007669"/>
    <property type="project" value="TreeGrafter"/>
</dbReference>
<dbReference type="GO" id="GO:0005524">
    <property type="term" value="F:ATP binding"/>
    <property type="evidence" value="ECO:0007669"/>
    <property type="project" value="UniProtKB-KW"/>
</dbReference>
<reference evidence="12 13" key="1">
    <citation type="submission" date="2018-02" db="EMBL/GenBank/DDBJ databases">
        <title>Fusarium culmorum secondary metabolites in fungal-bacterial-plant interactions.</title>
        <authorList>
            <person name="Schmidt R."/>
        </authorList>
    </citation>
    <scope>NUCLEOTIDE SEQUENCE [LARGE SCALE GENOMIC DNA]</scope>
    <source>
        <strain evidence="12 13">PV</strain>
    </source>
</reference>
<dbReference type="OMA" id="MFFLYMW"/>
<dbReference type="InterPro" id="IPR008250">
    <property type="entry name" value="ATPase_P-typ_transduc_dom_A_sf"/>
</dbReference>
<feature type="transmembrane region" description="Helical" evidence="10">
    <location>
        <begin position="1105"/>
        <end position="1125"/>
    </location>
</feature>
<feature type="transmembrane region" description="Helical" evidence="10">
    <location>
        <begin position="1227"/>
        <end position="1252"/>
    </location>
</feature>
<dbReference type="GO" id="GO:1902600">
    <property type="term" value="P:proton transmembrane transport"/>
    <property type="evidence" value="ECO:0007669"/>
    <property type="project" value="TreeGrafter"/>
</dbReference>